<gene>
    <name evidence="1" type="ORF">Syun_018645</name>
</gene>
<proteinExistence type="predicted"/>
<keyword evidence="2" id="KW-1185">Reference proteome</keyword>
<sequence>MSRKKKHIREDLKPWGLSPTLETFMIGISTLSSFGNEIVFNTTKILSRKFHTQN</sequence>
<dbReference type="EMBL" id="JBBNAF010000008">
    <property type="protein sequence ID" value="KAK9121028.1"/>
    <property type="molecule type" value="Genomic_DNA"/>
</dbReference>
<name>A0AAP0NW13_9MAGN</name>
<reference evidence="1 2" key="1">
    <citation type="submission" date="2024-01" db="EMBL/GenBank/DDBJ databases">
        <title>Genome assemblies of Stephania.</title>
        <authorList>
            <person name="Yang L."/>
        </authorList>
    </citation>
    <scope>NUCLEOTIDE SEQUENCE [LARGE SCALE GENOMIC DNA]</scope>
    <source>
        <strain evidence="1">YNDBR</strain>
        <tissue evidence="1">Leaf</tissue>
    </source>
</reference>
<organism evidence="1 2">
    <name type="scientific">Stephania yunnanensis</name>
    <dbReference type="NCBI Taxonomy" id="152371"/>
    <lineage>
        <taxon>Eukaryota</taxon>
        <taxon>Viridiplantae</taxon>
        <taxon>Streptophyta</taxon>
        <taxon>Embryophyta</taxon>
        <taxon>Tracheophyta</taxon>
        <taxon>Spermatophyta</taxon>
        <taxon>Magnoliopsida</taxon>
        <taxon>Ranunculales</taxon>
        <taxon>Menispermaceae</taxon>
        <taxon>Menispermoideae</taxon>
        <taxon>Cissampelideae</taxon>
        <taxon>Stephania</taxon>
    </lineage>
</organism>
<dbReference type="Proteomes" id="UP001420932">
    <property type="component" value="Unassembled WGS sequence"/>
</dbReference>
<comment type="caution">
    <text evidence="1">The sequence shown here is derived from an EMBL/GenBank/DDBJ whole genome shotgun (WGS) entry which is preliminary data.</text>
</comment>
<protein>
    <submittedName>
        <fullName evidence="1">Uncharacterized protein</fullName>
    </submittedName>
</protein>
<evidence type="ECO:0000313" key="2">
    <source>
        <dbReference type="Proteomes" id="UP001420932"/>
    </source>
</evidence>
<accession>A0AAP0NW13</accession>
<evidence type="ECO:0000313" key="1">
    <source>
        <dbReference type="EMBL" id="KAK9121028.1"/>
    </source>
</evidence>
<dbReference type="AlphaFoldDB" id="A0AAP0NW13"/>